<dbReference type="RefSeq" id="WP_063602068.1">
    <property type="nucleotide sequence ID" value="NZ_LITQ01000031.1"/>
</dbReference>
<gene>
    <name evidence="2" type="ORF">CLCOS_03640</name>
    <name evidence="1" type="ORF">WX73_02104</name>
</gene>
<keyword evidence="4" id="KW-1185">Reference proteome</keyword>
<accession>A0A168R792</accession>
<reference evidence="1 3" key="1">
    <citation type="journal article" date="2015" name="Biotechnol. Bioeng.">
        <title>Genome sequence and phenotypic characterization of Caulobacter segnis.</title>
        <authorList>
            <person name="Patel S."/>
            <person name="Fletcher B."/>
            <person name="Scott D.C."/>
            <person name="Ely B."/>
        </authorList>
    </citation>
    <scope>NUCLEOTIDE SEQUENCE [LARGE SCALE GENOMIC DNA]</scope>
    <source>
        <strain evidence="1 3">PS02</strain>
    </source>
</reference>
<name>A0A168R792_9CLOT</name>
<sequence length="521" mass="60730">MNITIKQKIQKINNSPVLWLKNFVKIVDNHSEEVHFKVNEQQKDFIKNKQRFNIIGKGRQLGMTTLSLGLMLWTAITKPNKNCIVLSYSGDAVNEVYTKLQKMYESIPEKYTVGYRKFNRHELLLNNGSRITNSTVGTKELGRGSTYSWIHCTEFAFWENEQDTKGLLALEQALAKDKDSCIVIESTANGLSNNYYRLFMNAYKKHSKYKAFFYPWYSDKKQFHDDYIEAETWYKSVNHGHRLPSDDLTPYEQKLYKDGASILQLEWRQWKLLDTPKDQFRQEFPSTPEEMFISSDVGVFDENTITERYNYIPDILSTKEIKELPLSLQVYYGNGLNIYKDVKKTEKYYGGIDVGAGLKGDFSSICILDSSGEQVATFNRNDVPVYLFAKICYDLGYYFNYAMLLPERNTYGLDLITRLRKEMGYIQILKIKRFDKIKGQKIWDYGWYTDNVSKTKMVMDYKEAFETGIVLVNDRDTLDQMRIFQEHNGSFGNEKGSQNHDDLVDSFCLALQSLKSGKSYI</sequence>
<dbReference type="Proteomes" id="UP000093694">
    <property type="component" value="Unassembled WGS sequence"/>
</dbReference>
<dbReference type="InterPro" id="IPR027417">
    <property type="entry name" value="P-loop_NTPase"/>
</dbReference>
<protein>
    <submittedName>
        <fullName evidence="1">Terminase-like family protein</fullName>
    </submittedName>
</protein>
<proteinExistence type="predicted"/>
<dbReference type="Pfam" id="PF03237">
    <property type="entry name" value="Terminase_6N"/>
    <property type="match status" value="1"/>
</dbReference>
<dbReference type="Gene3D" id="3.30.420.240">
    <property type="match status" value="1"/>
</dbReference>
<dbReference type="AlphaFoldDB" id="A0A168R792"/>
<dbReference type="Gene3D" id="3.40.50.300">
    <property type="entry name" value="P-loop containing nucleotide triphosphate hydrolases"/>
    <property type="match status" value="1"/>
</dbReference>
<evidence type="ECO:0000313" key="2">
    <source>
        <dbReference type="EMBL" id="OBR97425.1"/>
    </source>
</evidence>
<reference evidence="2 4" key="2">
    <citation type="journal article" date="2016" name="Front. Microbiol.">
        <title>Industrial Acetogenic Biocatalysts: A Comparative Metabolic and Genomic Analysis.</title>
        <authorList>
            <person name="Bengelsdorf F."/>
            <person name="Poehlein A."/>
            <person name="Sonja S."/>
            <person name="Erz C."/>
            <person name="Hummel T."/>
            <person name="Hoffmeister S."/>
            <person name="Daniel R."/>
            <person name="Durre P."/>
        </authorList>
    </citation>
    <scope>NUCLEOTIDE SEQUENCE [LARGE SCALE GENOMIC DNA]</scope>
    <source>
        <strain evidence="2 4">PTA-10522</strain>
    </source>
</reference>
<evidence type="ECO:0000313" key="3">
    <source>
        <dbReference type="Proteomes" id="UP000077384"/>
    </source>
</evidence>
<dbReference type="Proteomes" id="UP000077384">
    <property type="component" value="Unassembled WGS sequence"/>
</dbReference>
<evidence type="ECO:0000313" key="1">
    <source>
        <dbReference type="EMBL" id="OAA90140.1"/>
    </source>
</evidence>
<dbReference type="PATRIC" id="fig|1705578.3.peg.2363"/>
<evidence type="ECO:0000313" key="4">
    <source>
        <dbReference type="Proteomes" id="UP000093694"/>
    </source>
</evidence>
<organism evidence="1 3">
    <name type="scientific">Clostridium coskatii</name>
    <dbReference type="NCBI Taxonomy" id="1705578"/>
    <lineage>
        <taxon>Bacteria</taxon>
        <taxon>Bacillati</taxon>
        <taxon>Bacillota</taxon>
        <taxon>Clostridia</taxon>
        <taxon>Eubacteriales</taxon>
        <taxon>Clostridiaceae</taxon>
        <taxon>Clostridium</taxon>
    </lineage>
</organism>
<comment type="caution">
    <text evidence="1">The sequence shown here is derived from an EMBL/GenBank/DDBJ whole genome shotgun (WGS) entry which is preliminary data.</text>
</comment>
<dbReference type="EMBL" id="LITQ01000031">
    <property type="protein sequence ID" value="OAA90140.1"/>
    <property type="molecule type" value="Genomic_DNA"/>
</dbReference>
<dbReference type="EMBL" id="LROR01000024">
    <property type="protein sequence ID" value="OBR97425.1"/>
    <property type="molecule type" value="Genomic_DNA"/>
</dbReference>